<feature type="transmembrane region" description="Helical" evidence="7">
    <location>
        <begin position="96"/>
        <end position="123"/>
    </location>
</feature>
<dbReference type="RefSeq" id="WP_108792614.1">
    <property type="nucleotide sequence ID" value="NZ_ONZG01000022.1"/>
</dbReference>
<evidence type="ECO:0000256" key="3">
    <source>
        <dbReference type="ARBA" id="ARBA00022692"/>
    </source>
</evidence>
<dbReference type="InterPro" id="IPR036721">
    <property type="entry name" value="RCK_C_sf"/>
</dbReference>
<evidence type="ECO:0000313" key="9">
    <source>
        <dbReference type="EMBL" id="SPJ31403.1"/>
    </source>
</evidence>
<dbReference type="OrthoDB" id="9809303at2"/>
<dbReference type="SUPFAM" id="SSF116726">
    <property type="entry name" value="TrkA C-terminal domain-like"/>
    <property type="match status" value="1"/>
</dbReference>
<feature type="transmembrane region" description="Helical" evidence="7">
    <location>
        <begin position="175"/>
        <end position="195"/>
    </location>
</feature>
<accession>A0A2R8CG27</accession>
<evidence type="ECO:0000256" key="5">
    <source>
        <dbReference type="ARBA" id="ARBA00022989"/>
    </source>
</evidence>
<keyword evidence="2" id="KW-0813">Transport</keyword>
<organism evidence="9 10">
    <name type="scientific">Falsiruegeria mediterranea M17</name>
    <dbReference type="NCBI Taxonomy" id="1200281"/>
    <lineage>
        <taxon>Bacteria</taxon>
        <taxon>Pseudomonadati</taxon>
        <taxon>Pseudomonadota</taxon>
        <taxon>Alphaproteobacteria</taxon>
        <taxon>Rhodobacterales</taxon>
        <taxon>Roseobacteraceae</taxon>
        <taxon>Falsiruegeria</taxon>
    </lineage>
</organism>
<dbReference type="GO" id="GO:0005886">
    <property type="term" value="C:plasma membrane"/>
    <property type="evidence" value="ECO:0007669"/>
    <property type="project" value="TreeGrafter"/>
</dbReference>
<keyword evidence="10" id="KW-1185">Reference proteome</keyword>
<name>A0A2R8CG27_9RHOB</name>
<feature type="domain" description="RCK C-terminal" evidence="8">
    <location>
        <begin position="311"/>
        <end position="395"/>
    </location>
</feature>
<keyword evidence="4" id="KW-0677">Repeat</keyword>
<proteinExistence type="predicted"/>
<dbReference type="Pfam" id="PF03600">
    <property type="entry name" value="CitMHS"/>
    <property type="match status" value="1"/>
</dbReference>
<dbReference type="GO" id="GO:0006813">
    <property type="term" value="P:potassium ion transport"/>
    <property type="evidence" value="ECO:0007669"/>
    <property type="project" value="InterPro"/>
</dbReference>
<dbReference type="Gene3D" id="3.30.70.1450">
    <property type="entry name" value="Regulator of K+ conductance, C-terminal domain"/>
    <property type="match status" value="1"/>
</dbReference>
<evidence type="ECO:0000256" key="6">
    <source>
        <dbReference type="ARBA" id="ARBA00023136"/>
    </source>
</evidence>
<dbReference type="InterPro" id="IPR051679">
    <property type="entry name" value="DASS-Related_Transporters"/>
</dbReference>
<feature type="transmembrane region" description="Helical" evidence="7">
    <location>
        <begin position="26"/>
        <end position="43"/>
    </location>
</feature>
<keyword evidence="5 7" id="KW-1133">Transmembrane helix</keyword>
<dbReference type="PROSITE" id="PS51202">
    <property type="entry name" value="RCK_C"/>
    <property type="match status" value="1"/>
</dbReference>
<evidence type="ECO:0000256" key="7">
    <source>
        <dbReference type="SAM" id="Phobius"/>
    </source>
</evidence>
<evidence type="ECO:0000256" key="2">
    <source>
        <dbReference type="ARBA" id="ARBA00022448"/>
    </source>
</evidence>
<comment type="subcellular location">
    <subcellularLocation>
        <location evidence="1">Membrane</location>
        <topology evidence="1">Multi-pass membrane protein</topology>
    </subcellularLocation>
</comment>
<feature type="transmembrane region" description="Helical" evidence="7">
    <location>
        <begin position="419"/>
        <end position="449"/>
    </location>
</feature>
<dbReference type="PANTHER" id="PTHR43652">
    <property type="entry name" value="BASIC AMINO ACID ANTIPORTER YFCC-RELATED"/>
    <property type="match status" value="1"/>
</dbReference>
<keyword evidence="3 7" id="KW-0812">Transmembrane</keyword>
<gene>
    <name evidence="9" type="ORF">TRM7615_04946</name>
</gene>
<reference evidence="10" key="1">
    <citation type="submission" date="2018-03" db="EMBL/GenBank/DDBJ databases">
        <authorList>
            <person name="Rodrigo-Torres L."/>
            <person name="Arahal R. D."/>
            <person name="Lucena T."/>
        </authorList>
    </citation>
    <scope>NUCLEOTIDE SEQUENCE [LARGE SCALE GENOMIC DNA]</scope>
    <source>
        <strain evidence="10">CECT 7615</strain>
    </source>
</reference>
<dbReference type="InterPro" id="IPR006037">
    <property type="entry name" value="RCK_C"/>
</dbReference>
<dbReference type="GO" id="GO:0008324">
    <property type="term" value="F:monoatomic cation transmembrane transporter activity"/>
    <property type="evidence" value="ECO:0007669"/>
    <property type="project" value="InterPro"/>
</dbReference>
<dbReference type="Proteomes" id="UP000244898">
    <property type="component" value="Unassembled WGS sequence"/>
</dbReference>
<dbReference type="EMBL" id="ONZG01000022">
    <property type="protein sequence ID" value="SPJ31403.1"/>
    <property type="molecule type" value="Genomic_DNA"/>
</dbReference>
<dbReference type="Pfam" id="PF02080">
    <property type="entry name" value="TrkA_C"/>
    <property type="match status" value="1"/>
</dbReference>
<dbReference type="InterPro" id="IPR004680">
    <property type="entry name" value="Cit_transptr-like_dom"/>
</dbReference>
<evidence type="ECO:0000313" key="10">
    <source>
        <dbReference type="Proteomes" id="UP000244898"/>
    </source>
</evidence>
<keyword evidence="6 7" id="KW-0472">Membrane</keyword>
<feature type="transmembrane region" description="Helical" evidence="7">
    <location>
        <begin position="135"/>
        <end position="155"/>
    </location>
</feature>
<evidence type="ECO:0000256" key="4">
    <source>
        <dbReference type="ARBA" id="ARBA00022737"/>
    </source>
</evidence>
<feature type="transmembrane region" description="Helical" evidence="7">
    <location>
        <begin position="49"/>
        <end position="67"/>
    </location>
</feature>
<dbReference type="AlphaFoldDB" id="A0A2R8CG27"/>
<evidence type="ECO:0000259" key="8">
    <source>
        <dbReference type="PROSITE" id="PS51202"/>
    </source>
</evidence>
<sequence>MMGDAEFVFVLIAVAGGMMASNRVRYDLVALIVVIALIVSGVLTSDEALSGFGSPVVIMVVGLLIVGEMLERTGIAHTIGNLILGYGGRSETRLTILLILGAALLGSVMSSTAVVAIFIPVILRIAADTGLQQSRLLLPMSYAALISGMLTLIATPPNLVVSDSLQEAGYEALGFFSFFPIGLVVLMSTIIYFLAFGRKLLTGFAHDASEQTMGRAKNRQSTLQFLDDYALLDQFHLVEVVSKPRADLEAIFHDSEARVLARSRPSNQHSQSDAFVPGMELLPGDQLLISGTRDELGKVSELSSFKYLGAVTEATGQWRESVGVADILVHPEAAILGKSVKEYAFRDTYGVDVIGVLRGGETLADPFGTSLKIGDCLLIAGPTEEIDAFFDRNHDFVLLRVPKEREERPLVPNKFLTSLLILAGMVALSVSGVVPVVVAVILAAVAAVLCRTISADRAYRSIHWSSIVLVAGMLPLADALQKTGGADMVVEALLEIAGDGPPQMMMAMLFAVTAGLPRPVGATIKACGKTLDMTNGFRLLGLPILPRTNP</sequence>
<protein>
    <submittedName>
        <fullName evidence="9">Putative transporter</fullName>
    </submittedName>
</protein>
<dbReference type="PANTHER" id="PTHR43652:SF1">
    <property type="entry name" value="RESPONSE REGULATOR"/>
    <property type="match status" value="1"/>
</dbReference>
<evidence type="ECO:0000256" key="1">
    <source>
        <dbReference type="ARBA" id="ARBA00004141"/>
    </source>
</evidence>